<keyword evidence="1" id="KW-0812">Transmembrane</keyword>
<dbReference type="AlphaFoldDB" id="A0A4Q9KZ53"/>
<evidence type="ECO:0000256" key="1">
    <source>
        <dbReference type="SAM" id="Phobius"/>
    </source>
</evidence>
<accession>A0A4Q9KZ53</accession>
<organism evidence="2 3">
    <name type="scientific">Hamiltosporidium tvaerminnensis</name>
    <dbReference type="NCBI Taxonomy" id="1176355"/>
    <lineage>
        <taxon>Eukaryota</taxon>
        <taxon>Fungi</taxon>
        <taxon>Fungi incertae sedis</taxon>
        <taxon>Microsporidia</taxon>
        <taxon>Dubosqiidae</taxon>
        <taxon>Hamiltosporidium</taxon>
    </lineage>
</organism>
<proteinExistence type="predicted"/>
<name>A0A4Q9KZ53_9MICR</name>
<feature type="transmembrane region" description="Helical" evidence="1">
    <location>
        <begin position="122"/>
        <end position="143"/>
    </location>
</feature>
<keyword evidence="1" id="KW-0472">Membrane</keyword>
<reference evidence="2 3" key="1">
    <citation type="submission" date="2017-12" db="EMBL/GenBank/DDBJ databases">
        <authorList>
            <person name="Pombert J.-F."/>
            <person name="Haag K.L."/>
            <person name="Ebert D."/>
        </authorList>
    </citation>
    <scope>NUCLEOTIDE SEQUENCE [LARGE SCALE GENOMIC DNA]</scope>
    <source>
        <strain evidence="2">FI-OER-3-3</strain>
    </source>
</reference>
<dbReference type="EMBL" id="PITJ01001052">
    <property type="protein sequence ID" value="TBU00294.1"/>
    <property type="molecule type" value="Genomic_DNA"/>
</dbReference>
<feature type="transmembrane region" description="Helical" evidence="1">
    <location>
        <begin position="9"/>
        <end position="28"/>
    </location>
</feature>
<dbReference type="VEuPathDB" id="MicrosporidiaDB:CWI37_1052p0010"/>
<sequence length="156" mass="18555">MKISKLKIFYFLCIFFAISIVSYEIIFMKKYINDLSNSTEIFQESKILTQLYDLVKDIFKIEQKNITEKYIALLWLQIYEILTCLVISLIFISKKARKIIFKKLNENNTTEIPFLTLKKSEISYFTLLVILIFTSKIIKYLLFSCKIGFDAFDFRS</sequence>
<gene>
    <name evidence="2" type="ORF">CWI37_1052p0010</name>
</gene>
<feature type="non-terminal residue" evidence="2">
    <location>
        <position position="156"/>
    </location>
</feature>
<comment type="caution">
    <text evidence="2">The sequence shown here is derived from an EMBL/GenBank/DDBJ whole genome shotgun (WGS) entry which is preliminary data.</text>
</comment>
<protein>
    <submittedName>
        <fullName evidence="2">Uncharacterized protein</fullName>
    </submittedName>
</protein>
<feature type="transmembrane region" description="Helical" evidence="1">
    <location>
        <begin position="70"/>
        <end position="92"/>
    </location>
</feature>
<evidence type="ECO:0000313" key="2">
    <source>
        <dbReference type="EMBL" id="TBU00294.1"/>
    </source>
</evidence>
<evidence type="ECO:0000313" key="3">
    <source>
        <dbReference type="Proteomes" id="UP000292362"/>
    </source>
</evidence>
<dbReference type="Proteomes" id="UP000292362">
    <property type="component" value="Unassembled WGS sequence"/>
</dbReference>
<keyword evidence="1" id="KW-1133">Transmembrane helix</keyword>